<comment type="caution">
    <text evidence="1">The sequence shown here is derived from an EMBL/GenBank/DDBJ whole genome shotgun (WGS) entry which is preliminary data.</text>
</comment>
<sequence length="77" mass="8480">MSKGNHQHPHCRHLVSCASISTASGDHCSGPYSDLRASNGYRKFQINTGSEVWRLELQSPPVRAFSLCFPEDAGVCF</sequence>
<name>A0AAE0Z8J5_9GAST</name>
<keyword evidence="2" id="KW-1185">Reference proteome</keyword>
<dbReference type="Proteomes" id="UP001283361">
    <property type="component" value="Unassembled WGS sequence"/>
</dbReference>
<dbReference type="AlphaFoldDB" id="A0AAE0Z8J5"/>
<protein>
    <submittedName>
        <fullName evidence="1">Uncharacterized protein</fullName>
    </submittedName>
</protein>
<organism evidence="1 2">
    <name type="scientific">Elysia crispata</name>
    <name type="common">lettuce slug</name>
    <dbReference type="NCBI Taxonomy" id="231223"/>
    <lineage>
        <taxon>Eukaryota</taxon>
        <taxon>Metazoa</taxon>
        <taxon>Spiralia</taxon>
        <taxon>Lophotrochozoa</taxon>
        <taxon>Mollusca</taxon>
        <taxon>Gastropoda</taxon>
        <taxon>Heterobranchia</taxon>
        <taxon>Euthyneura</taxon>
        <taxon>Panpulmonata</taxon>
        <taxon>Sacoglossa</taxon>
        <taxon>Placobranchoidea</taxon>
        <taxon>Plakobranchidae</taxon>
        <taxon>Elysia</taxon>
    </lineage>
</organism>
<gene>
    <name evidence="1" type="ORF">RRG08_006563</name>
</gene>
<reference evidence="1" key="1">
    <citation type="journal article" date="2023" name="G3 (Bethesda)">
        <title>A reference genome for the long-term kleptoplast-retaining sea slug Elysia crispata morphotype clarki.</title>
        <authorList>
            <person name="Eastman K.E."/>
            <person name="Pendleton A.L."/>
            <person name="Shaikh M.A."/>
            <person name="Suttiyut T."/>
            <person name="Ogas R."/>
            <person name="Tomko P."/>
            <person name="Gavelis G."/>
            <person name="Widhalm J.R."/>
            <person name="Wisecaver J.H."/>
        </authorList>
    </citation>
    <scope>NUCLEOTIDE SEQUENCE</scope>
    <source>
        <strain evidence="1">ECLA1</strain>
    </source>
</reference>
<accession>A0AAE0Z8J5</accession>
<dbReference type="EMBL" id="JAWDGP010004402">
    <property type="protein sequence ID" value="KAK3764763.1"/>
    <property type="molecule type" value="Genomic_DNA"/>
</dbReference>
<evidence type="ECO:0000313" key="2">
    <source>
        <dbReference type="Proteomes" id="UP001283361"/>
    </source>
</evidence>
<proteinExistence type="predicted"/>
<evidence type="ECO:0000313" key="1">
    <source>
        <dbReference type="EMBL" id="KAK3764763.1"/>
    </source>
</evidence>